<dbReference type="AlphaFoldDB" id="A0AAW9NUV1"/>
<accession>A0AAW9NUV1</accession>
<reference evidence="5 6" key="1">
    <citation type="submission" date="2023-03" db="EMBL/GenBank/DDBJ databases">
        <title>Bacillus Genome Sequencing.</title>
        <authorList>
            <person name="Dunlap C."/>
        </authorList>
    </citation>
    <scope>NUCLEOTIDE SEQUENCE [LARGE SCALE GENOMIC DNA]</scope>
    <source>
        <strain evidence="5 6">B-59205</strain>
    </source>
</reference>
<dbReference type="GO" id="GO:0006631">
    <property type="term" value="P:fatty acid metabolic process"/>
    <property type="evidence" value="ECO:0007669"/>
    <property type="project" value="TreeGrafter"/>
</dbReference>
<keyword evidence="2" id="KW-0436">Ligase</keyword>
<dbReference type="RefSeq" id="WP_326123128.1">
    <property type="nucleotide sequence ID" value="NZ_JARSFG010000012.1"/>
</dbReference>
<evidence type="ECO:0000313" key="6">
    <source>
        <dbReference type="Proteomes" id="UP001344888"/>
    </source>
</evidence>
<protein>
    <submittedName>
        <fullName evidence="5">Class I adenylate-forming enzyme family protein</fullName>
    </submittedName>
</protein>
<dbReference type="PANTHER" id="PTHR43201">
    <property type="entry name" value="ACYL-COA SYNTHETASE"/>
    <property type="match status" value="1"/>
</dbReference>
<gene>
    <name evidence="5" type="ORF">P9B03_09150</name>
</gene>
<dbReference type="InterPro" id="IPR020845">
    <property type="entry name" value="AMP-binding_CS"/>
</dbReference>
<dbReference type="EMBL" id="JARSFG010000012">
    <property type="protein sequence ID" value="MEC1178646.1"/>
    <property type="molecule type" value="Genomic_DNA"/>
</dbReference>
<evidence type="ECO:0000256" key="1">
    <source>
        <dbReference type="ARBA" id="ARBA00006432"/>
    </source>
</evidence>
<dbReference type="PROSITE" id="PS00455">
    <property type="entry name" value="AMP_BINDING"/>
    <property type="match status" value="1"/>
</dbReference>
<dbReference type="PANTHER" id="PTHR43201:SF5">
    <property type="entry name" value="MEDIUM-CHAIN ACYL-COA LIGASE ACSF2, MITOCHONDRIAL"/>
    <property type="match status" value="1"/>
</dbReference>
<organism evidence="5 6">
    <name type="scientific">Metasolibacillus meyeri</name>
    <dbReference type="NCBI Taxonomy" id="1071052"/>
    <lineage>
        <taxon>Bacteria</taxon>
        <taxon>Bacillati</taxon>
        <taxon>Bacillota</taxon>
        <taxon>Bacilli</taxon>
        <taxon>Bacillales</taxon>
        <taxon>Caryophanaceae</taxon>
        <taxon>Metasolibacillus</taxon>
    </lineage>
</organism>
<evidence type="ECO:0000256" key="2">
    <source>
        <dbReference type="ARBA" id="ARBA00022598"/>
    </source>
</evidence>
<proteinExistence type="inferred from homology"/>
<feature type="domain" description="AMP-dependent synthetase/ligase" evidence="3">
    <location>
        <begin position="12"/>
        <end position="358"/>
    </location>
</feature>
<feature type="domain" description="AMP-binding enzyme C-terminal" evidence="4">
    <location>
        <begin position="405"/>
        <end position="481"/>
    </location>
</feature>
<evidence type="ECO:0000313" key="5">
    <source>
        <dbReference type="EMBL" id="MEC1178646.1"/>
    </source>
</evidence>
<dbReference type="Gene3D" id="3.40.50.12780">
    <property type="entry name" value="N-terminal domain of ligase-like"/>
    <property type="match status" value="1"/>
</dbReference>
<dbReference type="InterPro" id="IPR000873">
    <property type="entry name" value="AMP-dep_synth/lig_dom"/>
</dbReference>
<evidence type="ECO:0000259" key="4">
    <source>
        <dbReference type="Pfam" id="PF13193"/>
    </source>
</evidence>
<dbReference type="InterPro" id="IPR025110">
    <property type="entry name" value="AMP-bd_C"/>
</dbReference>
<comment type="similarity">
    <text evidence="1">Belongs to the ATP-dependent AMP-binding enzyme family.</text>
</comment>
<dbReference type="Pfam" id="PF13193">
    <property type="entry name" value="AMP-binding_C"/>
    <property type="match status" value="1"/>
</dbReference>
<evidence type="ECO:0000259" key="3">
    <source>
        <dbReference type="Pfam" id="PF00501"/>
    </source>
</evidence>
<dbReference type="GO" id="GO:0031956">
    <property type="term" value="F:medium-chain fatty acid-CoA ligase activity"/>
    <property type="evidence" value="ECO:0007669"/>
    <property type="project" value="TreeGrafter"/>
</dbReference>
<dbReference type="InterPro" id="IPR042099">
    <property type="entry name" value="ANL_N_sf"/>
</dbReference>
<dbReference type="Pfam" id="PF00501">
    <property type="entry name" value="AMP-binding"/>
    <property type="match status" value="1"/>
</dbReference>
<name>A0AAW9NUV1_9BACL</name>
<sequence>MFQNVGDFLLNSVNNYPHKIALITSEEKLTYKMLERKVASFQTKLEINKGDVILLLLPNSVEYVITYFSIVLQGGIILPIYWNSTEDELRKTIDFINPTKIITNTIGYEKVKYKQEIVFIFDNVIDNNLEDREIKKVNINPDEIALILQTSGTTSKPKFVPLSHNNLIFNVINHSNSVGLTSDDNVLISLPMQFGYCNTSQFLTHIYLSSTVYIYKGKILLPNHLLKIIDKNSISVMTMVPSGLQMLLSFFKRKGTVDTYNLKSLRYICFGGGTLSKKDYQELKSLLASVDFVQTYGLTEAGPRVTSLVIKEDYDPTDVGKPFEGISIEIRDSQGQPIKDNVPGEVFIKSPGQMKGYYKSNTNIIENGFLKTGDIGFINSNGHLYIIGRIKNIIKYSGFRINPEEVEKVIYDHFSVDKCLVTSIKSSLYGEIPVAKIVLNNTKTVITETEIINICKKNLSNYKIPHKVEFVEKLDVTNTGKLKR</sequence>
<dbReference type="Proteomes" id="UP001344888">
    <property type="component" value="Unassembled WGS sequence"/>
</dbReference>
<dbReference type="InterPro" id="IPR045851">
    <property type="entry name" value="AMP-bd_C_sf"/>
</dbReference>
<comment type="caution">
    <text evidence="5">The sequence shown here is derived from an EMBL/GenBank/DDBJ whole genome shotgun (WGS) entry which is preliminary data.</text>
</comment>
<dbReference type="SUPFAM" id="SSF56801">
    <property type="entry name" value="Acetyl-CoA synthetase-like"/>
    <property type="match status" value="1"/>
</dbReference>
<dbReference type="Gene3D" id="3.30.300.30">
    <property type="match status" value="1"/>
</dbReference>
<keyword evidence="6" id="KW-1185">Reference proteome</keyword>